<feature type="compositionally biased region" description="Basic and acidic residues" evidence="1">
    <location>
        <begin position="15"/>
        <end position="28"/>
    </location>
</feature>
<feature type="non-terminal residue" evidence="3">
    <location>
        <position position="156"/>
    </location>
</feature>
<evidence type="ECO:0000256" key="1">
    <source>
        <dbReference type="SAM" id="MobiDB-lite"/>
    </source>
</evidence>
<dbReference type="InterPro" id="IPR047887">
    <property type="entry name" value="ARHGAP20_PH"/>
</dbReference>
<feature type="compositionally biased region" description="Polar residues" evidence="1">
    <location>
        <begin position="1"/>
        <end position="14"/>
    </location>
</feature>
<proteinExistence type="predicted"/>
<organism evidence="3">
    <name type="scientific">Arion vulgaris</name>
    <dbReference type="NCBI Taxonomy" id="1028688"/>
    <lineage>
        <taxon>Eukaryota</taxon>
        <taxon>Metazoa</taxon>
        <taxon>Spiralia</taxon>
        <taxon>Lophotrochozoa</taxon>
        <taxon>Mollusca</taxon>
        <taxon>Gastropoda</taxon>
        <taxon>Heterobranchia</taxon>
        <taxon>Euthyneura</taxon>
        <taxon>Panpulmonata</taxon>
        <taxon>Eupulmonata</taxon>
        <taxon>Stylommatophora</taxon>
        <taxon>Helicina</taxon>
        <taxon>Arionoidea</taxon>
        <taxon>Arionidae</taxon>
        <taxon>Arion</taxon>
    </lineage>
</organism>
<dbReference type="Pfam" id="PF22286">
    <property type="entry name" value="RHG20_PH"/>
    <property type="match status" value="1"/>
</dbReference>
<sequence length="156" mass="17352">DKPNISSDGSSSIVNHDKPNINNNEKHMNKSQGVSLVRRSAPSAIFFKSLSGSKTKGSSSAWYHSGLAAHKDPDINSQLQLPHVTDKRMLIKEGPVQLSLGVQVLARYIFLFSDLLLVTKQKSSNTYKLKQRVQLCDMWIASCVEDVSETIRPVDR</sequence>
<feature type="non-terminal residue" evidence="3">
    <location>
        <position position="1"/>
    </location>
</feature>
<dbReference type="AlphaFoldDB" id="A0A0B7A252"/>
<dbReference type="EMBL" id="HACG01027837">
    <property type="protein sequence ID" value="CEK74702.1"/>
    <property type="molecule type" value="Transcribed_RNA"/>
</dbReference>
<reference evidence="3" key="1">
    <citation type="submission" date="2014-12" db="EMBL/GenBank/DDBJ databases">
        <title>Insight into the proteome of Arion vulgaris.</title>
        <authorList>
            <person name="Aradska J."/>
            <person name="Bulat T."/>
            <person name="Smidak R."/>
            <person name="Sarate P."/>
            <person name="Gangsoo J."/>
            <person name="Sialana F."/>
            <person name="Bilban M."/>
            <person name="Lubec G."/>
        </authorList>
    </citation>
    <scope>NUCLEOTIDE SEQUENCE</scope>
    <source>
        <tissue evidence="3">Skin</tissue>
    </source>
</reference>
<dbReference type="Gene3D" id="2.30.29.30">
    <property type="entry name" value="Pleckstrin-homology domain (PH domain)/Phosphotyrosine-binding domain (PTB)"/>
    <property type="match status" value="1"/>
</dbReference>
<accession>A0A0B7A252</accession>
<dbReference type="PANTHER" id="PTHR23179">
    <property type="entry name" value="T-CELL ACTIVATION RHO GTPASE ACTIVATING PROTEIN-RELATED"/>
    <property type="match status" value="1"/>
</dbReference>
<feature type="region of interest" description="Disordered" evidence="1">
    <location>
        <begin position="1"/>
        <end position="34"/>
    </location>
</feature>
<dbReference type="SUPFAM" id="SSF50729">
    <property type="entry name" value="PH domain-like"/>
    <property type="match status" value="1"/>
</dbReference>
<evidence type="ECO:0000259" key="2">
    <source>
        <dbReference type="Pfam" id="PF22286"/>
    </source>
</evidence>
<feature type="domain" description="ARHGAP20 PH" evidence="2">
    <location>
        <begin position="90"/>
        <end position="150"/>
    </location>
</feature>
<name>A0A0B7A252_9EUPU</name>
<dbReference type="InterPro" id="IPR011993">
    <property type="entry name" value="PH-like_dom_sf"/>
</dbReference>
<protein>
    <recommendedName>
        <fullName evidence="2">ARHGAP20 PH domain-containing protein</fullName>
    </recommendedName>
</protein>
<gene>
    <name evidence="3" type="primary">ORF92177</name>
</gene>
<dbReference type="GO" id="GO:0005096">
    <property type="term" value="F:GTPase activator activity"/>
    <property type="evidence" value="ECO:0007669"/>
    <property type="project" value="TreeGrafter"/>
</dbReference>
<evidence type="ECO:0000313" key="3">
    <source>
        <dbReference type="EMBL" id="CEK74702.1"/>
    </source>
</evidence>
<dbReference type="PANTHER" id="PTHR23179:SF3">
    <property type="entry name" value="RHO GTPASE-ACTIVATING PROTEIN 20"/>
    <property type="match status" value="1"/>
</dbReference>